<evidence type="ECO:0000256" key="1">
    <source>
        <dbReference type="ARBA" id="ARBA00004395"/>
    </source>
</evidence>
<dbReference type="KEGG" id="slb:AWJ20_2277"/>
<dbReference type="GeneID" id="30034170"/>
<dbReference type="OrthoDB" id="332281at2759"/>
<accession>A0A167F0F6</accession>
<comment type="subcellular location">
    <subcellularLocation>
        <location evidence="1">Golgi apparatus membrane</location>
        <topology evidence="1">Peripheral membrane protein</topology>
    </subcellularLocation>
</comment>
<dbReference type="AlphaFoldDB" id="A0A167F0F6"/>
<dbReference type="PANTHER" id="PTHR12961:SF0">
    <property type="entry name" value="CONSERVED OLIGOMERIC GOLGI COMPLEX SUBUNIT 2"/>
    <property type="match status" value="1"/>
</dbReference>
<evidence type="ECO:0000313" key="10">
    <source>
        <dbReference type="EMBL" id="ANB14672.1"/>
    </source>
</evidence>
<keyword evidence="6" id="KW-0333">Golgi apparatus</keyword>
<comment type="similarity">
    <text evidence="2">Belongs to the COG2 family.</text>
</comment>
<protein>
    <recommendedName>
        <fullName evidence="3">Conserved oligomeric Golgi complex subunit 2</fullName>
    </recommendedName>
    <alternativeName>
        <fullName evidence="8">Component of oligomeric Golgi complex 2</fullName>
    </alternativeName>
</protein>
<evidence type="ECO:0000256" key="3">
    <source>
        <dbReference type="ARBA" id="ARBA00020977"/>
    </source>
</evidence>
<evidence type="ECO:0000256" key="8">
    <source>
        <dbReference type="ARBA" id="ARBA00031344"/>
    </source>
</evidence>
<dbReference type="GO" id="GO:0015031">
    <property type="term" value="P:protein transport"/>
    <property type="evidence" value="ECO:0007669"/>
    <property type="project" value="UniProtKB-KW"/>
</dbReference>
<organism evidence="10 11">
    <name type="scientific">Sugiyamaella lignohabitans</name>
    <dbReference type="NCBI Taxonomy" id="796027"/>
    <lineage>
        <taxon>Eukaryota</taxon>
        <taxon>Fungi</taxon>
        <taxon>Dikarya</taxon>
        <taxon>Ascomycota</taxon>
        <taxon>Saccharomycotina</taxon>
        <taxon>Dipodascomycetes</taxon>
        <taxon>Dipodascales</taxon>
        <taxon>Trichomonascaceae</taxon>
        <taxon>Sugiyamaella</taxon>
    </lineage>
</organism>
<dbReference type="GO" id="GO:0017119">
    <property type="term" value="C:Golgi transport complex"/>
    <property type="evidence" value="ECO:0007669"/>
    <property type="project" value="TreeGrafter"/>
</dbReference>
<evidence type="ECO:0000256" key="7">
    <source>
        <dbReference type="ARBA" id="ARBA00023136"/>
    </source>
</evidence>
<evidence type="ECO:0000256" key="2">
    <source>
        <dbReference type="ARBA" id="ARBA00007603"/>
    </source>
</evidence>
<evidence type="ECO:0000259" key="9">
    <source>
        <dbReference type="Pfam" id="PF06148"/>
    </source>
</evidence>
<evidence type="ECO:0000256" key="4">
    <source>
        <dbReference type="ARBA" id="ARBA00022448"/>
    </source>
</evidence>
<keyword evidence="7" id="KW-0472">Membrane</keyword>
<evidence type="ECO:0000256" key="6">
    <source>
        <dbReference type="ARBA" id="ARBA00023034"/>
    </source>
</evidence>
<evidence type="ECO:0000256" key="5">
    <source>
        <dbReference type="ARBA" id="ARBA00022927"/>
    </source>
</evidence>
<dbReference type="Proteomes" id="UP000189580">
    <property type="component" value="Chromosome b"/>
</dbReference>
<dbReference type="Pfam" id="PF06148">
    <property type="entry name" value="COG2_N"/>
    <property type="match status" value="1"/>
</dbReference>
<proteinExistence type="inferred from homology"/>
<keyword evidence="4" id="KW-0813">Transport</keyword>
<dbReference type="InterPro" id="IPR024602">
    <property type="entry name" value="COG_su2_N"/>
</dbReference>
<dbReference type="EMBL" id="CP014503">
    <property type="protein sequence ID" value="ANB14672.1"/>
    <property type="molecule type" value="Genomic_DNA"/>
</dbReference>
<reference evidence="10 11" key="1">
    <citation type="submission" date="2016-02" db="EMBL/GenBank/DDBJ databases">
        <title>Complete genome sequence and transcriptome regulation of the pentose utilising yeast Sugiyamaella lignohabitans.</title>
        <authorList>
            <person name="Bellasio M."/>
            <person name="Peymann A."/>
            <person name="Valli M."/>
            <person name="Sipitzky M."/>
            <person name="Graf A."/>
            <person name="Sauer M."/>
            <person name="Marx H."/>
            <person name="Mattanovich D."/>
        </authorList>
    </citation>
    <scope>NUCLEOTIDE SEQUENCE [LARGE SCALE GENOMIC DNA]</scope>
    <source>
        <strain evidence="10 11">CBS 10342</strain>
    </source>
</reference>
<dbReference type="GO" id="GO:0006891">
    <property type="term" value="P:intra-Golgi vesicle-mediated transport"/>
    <property type="evidence" value="ECO:0007669"/>
    <property type="project" value="TreeGrafter"/>
</dbReference>
<keyword evidence="5" id="KW-0653">Protein transport</keyword>
<name>A0A167F0F6_9ASCO</name>
<dbReference type="InterPro" id="IPR009316">
    <property type="entry name" value="COG2"/>
</dbReference>
<dbReference type="GO" id="GO:0000139">
    <property type="term" value="C:Golgi membrane"/>
    <property type="evidence" value="ECO:0007669"/>
    <property type="project" value="UniProtKB-SubCell"/>
</dbReference>
<dbReference type="GO" id="GO:0007030">
    <property type="term" value="P:Golgi organization"/>
    <property type="evidence" value="ECO:0007669"/>
    <property type="project" value="InterPro"/>
</dbReference>
<gene>
    <name evidence="10" type="ORF">AWJ20_2277</name>
</gene>
<sequence>MEHYFDDEDELPSIVQISRKDFSEDEFVVDEFLTKFHKYQTLEDLENQLKSWDKELGHELIDVINKDYGDFVGLGNSLSGGENKIQDVKMNLLRFQTETKKVKTELENVVEKTNKLIQDKKDLVWLQDFSREMILYLKKLEDIEKSVHDKTESDLEQISEFAKQYIHLKLLARDLGVKAVQRDALTESRANKLKHSGTHNDDNVNHSIPPILEQKRPRLARVKSTIIELVDTSIKKKSGTGEEQLRLAILKAKLLETYD</sequence>
<feature type="domain" description="Conserved oligomeric Golgi complex subunit 2 N-terminal" evidence="9">
    <location>
        <begin position="18"/>
        <end position="88"/>
    </location>
</feature>
<keyword evidence="11" id="KW-1185">Reference proteome</keyword>
<dbReference type="RefSeq" id="XP_018737149.1">
    <property type="nucleotide sequence ID" value="XM_018879212.1"/>
</dbReference>
<evidence type="ECO:0000313" key="11">
    <source>
        <dbReference type="Proteomes" id="UP000189580"/>
    </source>
</evidence>
<dbReference type="PANTHER" id="PTHR12961">
    <property type="entry name" value="CONSERVED OLIGOMERIC GOLGI COMPLEX COMPONENT 2"/>
    <property type="match status" value="1"/>
</dbReference>